<dbReference type="GO" id="GO:0005886">
    <property type="term" value="C:plasma membrane"/>
    <property type="evidence" value="ECO:0007669"/>
    <property type="project" value="UniProtKB-SubCell"/>
</dbReference>
<name>A0A1H8H6R4_9BACI</name>
<keyword evidence="5 6" id="KW-0472">Membrane</keyword>
<feature type="transmembrane region" description="Helical" evidence="6">
    <location>
        <begin position="74"/>
        <end position="91"/>
    </location>
</feature>
<dbReference type="InterPro" id="IPR039072">
    <property type="entry name" value="ATP_synth_I_Bacilli"/>
</dbReference>
<evidence type="ECO:0000256" key="2">
    <source>
        <dbReference type="ARBA" id="ARBA00022475"/>
    </source>
</evidence>
<accession>A0A1H8H6R4</accession>
<evidence type="ECO:0000256" key="5">
    <source>
        <dbReference type="ARBA" id="ARBA00023136"/>
    </source>
</evidence>
<dbReference type="PANTHER" id="PTHR40035:SF1">
    <property type="entry name" value="ATP SYNTHASE PROTEIN I"/>
    <property type="match status" value="1"/>
</dbReference>
<keyword evidence="4 6" id="KW-1133">Transmembrane helix</keyword>
<feature type="transmembrane region" description="Helical" evidence="6">
    <location>
        <begin position="34"/>
        <end position="53"/>
    </location>
</feature>
<evidence type="ECO:0000256" key="3">
    <source>
        <dbReference type="ARBA" id="ARBA00022692"/>
    </source>
</evidence>
<evidence type="ECO:0000313" key="7">
    <source>
        <dbReference type="EMBL" id="SEN51679.1"/>
    </source>
</evidence>
<gene>
    <name evidence="7" type="ORF">SAMN05192533_11498</name>
</gene>
<dbReference type="Pfam" id="PF03899">
    <property type="entry name" value="ATP-synt_I"/>
    <property type="match status" value="1"/>
</dbReference>
<protein>
    <submittedName>
        <fullName evidence="7">ATP synthase protein I</fullName>
    </submittedName>
</protein>
<evidence type="ECO:0000256" key="6">
    <source>
        <dbReference type="SAM" id="Phobius"/>
    </source>
</evidence>
<keyword evidence="2" id="KW-1003">Cell membrane</keyword>
<proteinExistence type="predicted"/>
<dbReference type="PANTHER" id="PTHR40035">
    <property type="entry name" value="ATP SYNTHASE PROTEIN I"/>
    <property type="match status" value="1"/>
</dbReference>
<dbReference type="RefSeq" id="WP_090748826.1">
    <property type="nucleotide sequence ID" value="NZ_FOBW01000014.1"/>
</dbReference>
<evidence type="ECO:0000313" key="8">
    <source>
        <dbReference type="Proteomes" id="UP000198553"/>
    </source>
</evidence>
<dbReference type="AlphaFoldDB" id="A0A1H8H6R4"/>
<dbReference type="OrthoDB" id="2355635at2"/>
<dbReference type="Proteomes" id="UP000198553">
    <property type="component" value="Unassembled WGS sequence"/>
</dbReference>
<evidence type="ECO:0000256" key="1">
    <source>
        <dbReference type="ARBA" id="ARBA00004651"/>
    </source>
</evidence>
<keyword evidence="3 6" id="KW-0812">Transmembrane</keyword>
<comment type="subcellular location">
    <subcellularLocation>
        <location evidence="1">Cell membrane</location>
        <topology evidence="1">Multi-pass membrane protein</topology>
    </subcellularLocation>
</comment>
<reference evidence="8" key="1">
    <citation type="submission" date="2016-10" db="EMBL/GenBank/DDBJ databases">
        <authorList>
            <person name="Varghese N."/>
            <person name="Submissions S."/>
        </authorList>
    </citation>
    <scope>NUCLEOTIDE SEQUENCE [LARGE SCALE GENOMIC DNA]</scope>
    <source>
        <strain evidence="8">B48,IBRC-M 10115,DSM 25386,CECT 8001</strain>
    </source>
</reference>
<feature type="transmembrane region" description="Helical" evidence="6">
    <location>
        <begin position="12"/>
        <end position="28"/>
    </location>
</feature>
<feature type="transmembrane region" description="Helical" evidence="6">
    <location>
        <begin position="97"/>
        <end position="117"/>
    </location>
</feature>
<organism evidence="7 8">
    <name type="scientific">Mesobacillus persicus</name>
    <dbReference type="NCBI Taxonomy" id="930146"/>
    <lineage>
        <taxon>Bacteria</taxon>
        <taxon>Bacillati</taxon>
        <taxon>Bacillota</taxon>
        <taxon>Bacilli</taxon>
        <taxon>Bacillales</taxon>
        <taxon>Bacillaceae</taxon>
        <taxon>Mesobacillus</taxon>
    </lineage>
</organism>
<evidence type="ECO:0000256" key="4">
    <source>
        <dbReference type="ARBA" id="ARBA00022989"/>
    </source>
</evidence>
<dbReference type="InterPro" id="IPR005598">
    <property type="entry name" value="ATP_synth_I"/>
</dbReference>
<dbReference type="STRING" id="930146.SAMN05192533_11498"/>
<dbReference type="EMBL" id="FOBW01000014">
    <property type="protein sequence ID" value="SEN51679.1"/>
    <property type="molecule type" value="Genomic_DNA"/>
</dbReference>
<keyword evidence="8" id="KW-1185">Reference proteome</keyword>
<sequence length="124" mass="14268">MQEWQQMTIRYRKYMFYLLALYVLGWGFTSYQSVFAGLILGTSLGFFNMWLLAKKTDTLGKAVTTGTTVRTLGTLSRMATAVLAVIVALRYPDIFHFISVIIGLMTYIFVIMIDYFLHSILIRK</sequence>